<keyword evidence="13 17" id="KW-0472">Membrane</keyword>
<evidence type="ECO:0000256" key="12">
    <source>
        <dbReference type="ARBA" id="ARBA00023134"/>
    </source>
</evidence>
<dbReference type="GO" id="GO:0005886">
    <property type="term" value="C:plasma membrane"/>
    <property type="evidence" value="ECO:0007669"/>
    <property type="project" value="UniProtKB-SubCell"/>
</dbReference>
<keyword evidence="11" id="KW-0406">Ion transport</keyword>
<dbReference type="InterPro" id="IPR041069">
    <property type="entry name" value="FeoB_Cyto"/>
</dbReference>
<dbReference type="Gene3D" id="3.40.50.300">
    <property type="entry name" value="P-loop containing nucleotide triphosphate hydrolases"/>
    <property type="match status" value="1"/>
</dbReference>
<evidence type="ECO:0000259" key="18">
    <source>
        <dbReference type="PROSITE" id="PS51711"/>
    </source>
</evidence>
<comment type="function">
    <text evidence="1 17">Probable transporter of a GTP-driven Fe(2+) uptake system.</text>
</comment>
<evidence type="ECO:0000256" key="5">
    <source>
        <dbReference type="ARBA" id="ARBA00022496"/>
    </source>
</evidence>
<evidence type="ECO:0000256" key="7">
    <source>
        <dbReference type="ARBA" id="ARBA00022692"/>
    </source>
</evidence>
<name>A0AAU8GD73_9CHLR</name>
<feature type="binding site" evidence="16">
    <location>
        <position position="45"/>
    </location>
    <ligand>
        <name>Mg(2+)</name>
        <dbReference type="ChEBI" id="CHEBI:18420"/>
        <label>2</label>
    </ligand>
</feature>
<dbReference type="GO" id="GO:0046872">
    <property type="term" value="F:metal ion binding"/>
    <property type="evidence" value="ECO:0007669"/>
    <property type="project" value="UniProtKB-KW"/>
</dbReference>
<feature type="binding site" evidence="15">
    <location>
        <begin position="137"/>
        <end position="140"/>
    </location>
    <ligand>
        <name>GTP</name>
        <dbReference type="ChEBI" id="CHEBI:37565"/>
        <label>1</label>
    </ligand>
</feature>
<feature type="transmembrane region" description="Helical" evidence="17">
    <location>
        <begin position="638"/>
        <end position="660"/>
    </location>
</feature>
<dbReference type="Gene3D" id="1.10.287.1770">
    <property type="match status" value="1"/>
</dbReference>
<keyword evidence="16" id="KW-0460">Magnesium</keyword>
<proteinExistence type="inferred from homology"/>
<dbReference type="NCBIfam" id="TIGR00231">
    <property type="entry name" value="small_GTP"/>
    <property type="match status" value="1"/>
</dbReference>
<dbReference type="InterPro" id="IPR003373">
    <property type="entry name" value="Fe2_transport_prot-B"/>
</dbReference>
<evidence type="ECO:0000256" key="15">
    <source>
        <dbReference type="PIRSR" id="PIRSR603373-1"/>
    </source>
</evidence>
<keyword evidence="8 15" id="KW-0547">Nucleotide-binding</keyword>
<keyword evidence="7 17" id="KW-0812">Transmembrane</keyword>
<sequence>MASLGSCHETTGIKKHKGSSKGKSLTIALAGNANVGKSVIFNQLTGSHQIIGNWPGKTVERAEGLLCRNGYELKVVDLPGIYSLSTFSMEELVSREYIAREKPDVIINVISAAVLERNLFFTLQLMEMEVPMIVCLNQMDIAESKGIEIDARKLETILGVPVVPTVAANGKGIPELIDKAIKLAENASSVSHPIPFGDGVESGAEELAGIIEAERLSLEYPARWVAIKLIEGDANIRELVSPMSARLIQKADALAERLESRYQQSRFAVVASARYALAGRMAHDVQVQQISKPKLADRLEHLTTHKVFGYLTAFIVVTVLLLWTFTVGTYLSGLMSDALSFFEPLDPLVSGTLLSILWNGVFGGFVAGATLVVPYVLPFYLMLAMLEDSGILTRVAFMMDSAMHQMGLHGKAIIPIILGYGCNVPAIYSTRIMGTRRERLLAAFAITFSPCAARTIVIFGLVAAFVSIPWALALYAIGLFIMFLATKLAGKAMPGDLTGMIMEMHSFKVPSTKVVIKQTWARTKSLIMMVFPIYMIGSAAVQGAYALGWLNPINSALSPLTVGWLGLPAVAGILLIFGAARKELILLMAITLFGLNLALVFTPVQLIVLALVGAIYPCMATIGTLTKEFGWKSAWAIVGANWATAILVGGIAARVLPLFFG</sequence>
<feature type="binding site" evidence="16">
    <location>
        <position position="42"/>
    </location>
    <ligand>
        <name>Mg(2+)</name>
        <dbReference type="ChEBI" id="CHEBI:18420"/>
        <label>2</label>
    </ligand>
</feature>
<organism evidence="19">
    <name type="scientific">Dehalogenimonas sp. 4OHTPN</name>
    <dbReference type="NCBI Taxonomy" id="3166643"/>
    <lineage>
        <taxon>Bacteria</taxon>
        <taxon>Bacillati</taxon>
        <taxon>Chloroflexota</taxon>
        <taxon>Dehalococcoidia</taxon>
        <taxon>Dehalococcoidales</taxon>
        <taxon>Dehalococcoidaceae</taxon>
        <taxon>Dehalogenimonas</taxon>
    </lineage>
</organism>
<comment type="similarity">
    <text evidence="17">Belongs to the TRAFAC class TrmE-Era-EngA-EngB-Septin-like GTPase superfamily. FeoB GTPase (TC 9.A.8) family.</text>
</comment>
<feature type="binding site" evidence="15">
    <location>
        <begin position="166"/>
        <end position="168"/>
    </location>
    <ligand>
        <name>GTP</name>
        <dbReference type="ChEBI" id="CHEBI:37565"/>
        <label>1</label>
    </ligand>
</feature>
<evidence type="ECO:0000256" key="13">
    <source>
        <dbReference type="ARBA" id="ARBA00023136"/>
    </source>
</evidence>
<dbReference type="InterPro" id="IPR011642">
    <property type="entry name" value="Gate_dom"/>
</dbReference>
<dbReference type="SUPFAM" id="SSF52540">
    <property type="entry name" value="P-loop containing nucleoside triphosphate hydrolases"/>
    <property type="match status" value="1"/>
</dbReference>
<evidence type="ECO:0000256" key="11">
    <source>
        <dbReference type="ARBA" id="ARBA00023065"/>
    </source>
</evidence>
<evidence type="ECO:0000256" key="17">
    <source>
        <dbReference type="RuleBase" id="RU362098"/>
    </source>
</evidence>
<dbReference type="CDD" id="cd01879">
    <property type="entry name" value="FeoB"/>
    <property type="match status" value="1"/>
</dbReference>
<evidence type="ECO:0000256" key="10">
    <source>
        <dbReference type="ARBA" id="ARBA00023004"/>
    </source>
</evidence>
<keyword evidence="4" id="KW-1003">Cell membrane</keyword>
<feature type="binding site" evidence="15">
    <location>
        <begin position="31"/>
        <end position="38"/>
    </location>
    <ligand>
        <name>GTP</name>
        <dbReference type="ChEBI" id="CHEBI:37565"/>
        <label>1</label>
    </ligand>
</feature>
<dbReference type="InterPro" id="IPR050860">
    <property type="entry name" value="FeoB_GTPase"/>
</dbReference>
<comment type="subcellular location">
    <subcellularLocation>
        <location evidence="2 17">Cell inner membrane</location>
        <topology evidence="2 17">Multi-pass membrane protein</topology>
    </subcellularLocation>
</comment>
<keyword evidence="3 17" id="KW-0813">Transport</keyword>
<protein>
    <recommendedName>
        <fullName evidence="14 17">Ferrous iron transport protein B</fullName>
    </recommendedName>
</protein>
<dbReference type="InterPro" id="IPR011640">
    <property type="entry name" value="Fe2_transport_prot_B_C"/>
</dbReference>
<evidence type="ECO:0000256" key="14">
    <source>
        <dbReference type="NCBIfam" id="TIGR00437"/>
    </source>
</evidence>
<dbReference type="Pfam" id="PF02421">
    <property type="entry name" value="FeoB_N"/>
    <property type="match status" value="1"/>
</dbReference>
<keyword evidence="6" id="KW-0997">Cell inner membrane</keyword>
<feature type="transmembrane region" description="Helical" evidence="17">
    <location>
        <begin position="556"/>
        <end position="577"/>
    </location>
</feature>
<reference evidence="19" key="1">
    <citation type="submission" date="2024-06" db="EMBL/GenBank/DDBJ databases">
        <title>A Novel Isolate, Dehalogenimonas sp. Strain 4OHTPN, Dechlorinates Aromatic 4 Hydroxy chlorothalonil by a Novel Reductive Dehalogenase.</title>
        <authorList>
            <person name="Liu G."/>
        </authorList>
    </citation>
    <scope>NUCLEOTIDE SEQUENCE</scope>
    <source>
        <strain evidence="19">4OHTPN</strain>
    </source>
</reference>
<feature type="domain" description="FeoB-type G" evidence="18">
    <location>
        <begin position="24"/>
        <end position="186"/>
    </location>
</feature>
<evidence type="ECO:0000256" key="16">
    <source>
        <dbReference type="PIRSR" id="PIRSR603373-2"/>
    </source>
</evidence>
<evidence type="ECO:0000313" key="19">
    <source>
        <dbReference type="EMBL" id="XCH34014.1"/>
    </source>
</evidence>
<feature type="binding site" evidence="15">
    <location>
        <begin position="56"/>
        <end position="60"/>
    </location>
    <ligand>
        <name>GTP</name>
        <dbReference type="ChEBI" id="CHEBI:37565"/>
        <label>1</label>
    </ligand>
</feature>
<dbReference type="Pfam" id="PF07670">
    <property type="entry name" value="Gate"/>
    <property type="match status" value="2"/>
</dbReference>
<keyword evidence="16" id="KW-0479">Metal-binding</keyword>
<keyword evidence="10 17" id="KW-0408">Iron</keyword>
<dbReference type="RefSeq" id="WP_353715202.1">
    <property type="nucleotide sequence ID" value="NZ_CP159307.1"/>
</dbReference>
<dbReference type="Pfam" id="PF07664">
    <property type="entry name" value="FeoB_C"/>
    <property type="match status" value="1"/>
</dbReference>
<evidence type="ECO:0000256" key="2">
    <source>
        <dbReference type="ARBA" id="ARBA00004429"/>
    </source>
</evidence>
<keyword evidence="9 17" id="KW-1133">Transmembrane helix</keyword>
<dbReference type="PANTHER" id="PTHR43185:SF1">
    <property type="entry name" value="FE(2+) TRANSPORTER FEOB"/>
    <property type="match status" value="1"/>
</dbReference>
<feature type="transmembrane region" description="Helical" evidence="17">
    <location>
        <begin position="440"/>
        <end position="466"/>
    </location>
</feature>
<evidence type="ECO:0000256" key="9">
    <source>
        <dbReference type="ARBA" id="ARBA00022989"/>
    </source>
</evidence>
<feature type="transmembrane region" description="Helical" evidence="17">
    <location>
        <begin position="526"/>
        <end position="550"/>
    </location>
</feature>
<dbReference type="GO" id="GO:0005525">
    <property type="term" value="F:GTP binding"/>
    <property type="evidence" value="ECO:0007669"/>
    <property type="project" value="UniProtKB-KW"/>
</dbReference>
<dbReference type="PROSITE" id="PS51711">
    <property type="entry name" value="G_FEOB"/>
    <property type="match status" value="1"/>
</dbReference>
<keyword evidence="5 17" id="KW-0410">Iron transport</keyword>
<dbReference type="Pfam" id="PF17910">
    <property type="entry name" value="FeoB_Cyto"/>
    <property type="match status" value="1"/>
</dbReference>
<feature type="transmembrane region" description="Helical" evidence="17">
    <location>
        <begin position="307"/>
        <end position="331"/>
    </location>
</feature>
<gene>
    <name evidence="19" type="primary">feoB</name>
    <name evidence="19" type="ORF">ABV300_03805</name>
</gene>
<evidence type="ECO:0000256" key="1">
    <source>
        <dbReference type="ARBA" id="ARBA00003926"/>
    </source>
</evidence>
<evidence type="ECO:0000256" key="6">
    <source>
        <dbReference type="ARBA" id="ARBA00022519"/>
    </source>
</evidence>
<feature type="transmembrane region" description="Helical" evidence="17">
    <location>
        <begin position="472"/>
        <end position="490"/>
    </location>
</feature>
<dbReference type="EMBL" id="CP159307">
    <property type="protein sequence ID" value="XCH34014.1"/>
    <property type="molecule type" value="Genomic_DNA"/>
</dbReference>
<evidence type="ECO:0000256" key="8">
    <source>
        <dbReference type="ARBA" id="ARBA00022741"/>
    </source>
</evidence>
<feature type="binding site" evidence="16">
    <location>
        <position position="46"/>
    </location>
    <ligand>
        <name>Mg(2+)</name>
        <dbReference type="ChEBI" id="CHEBI:18420"/>
        <label>2</label>
    </ligand>
</feature>
<dbReference type="AlphaFoldDB" id="A0AAU8GD73"/>
<feature type="transmembrane region" description="Helical" evidence="17">
    <location>
        <begin position="352"/>
        <end position="377"/>
    </location>
</feature>
<dbReference type="InterPro" id="IPR030389">
    <property type="entry name" value="G_FEOB_dom"/>
</dbReference>
<evidence type="ECO:0000256" key="3">
    <source>
        <dbReference type="ARBA" id="ARBA00022448"/>
    </source>
</evidence>
<feature type="binding site" evidence="15">
    <location>
        <begin position="77"/>
        <end position="80"/>
    </location>
    <ligand>
        <name>GTP</name>
        <dbReference type="ChEBI" id="CHEBI:37565"/>
        <label>1</label>
    </ligand>
</feature>
<evidence type="ECO:0000256" key="4">
    <source>
        <dbReference type="ARBA" id="ARBA00022475"/>
    </source>
</evidence>
<dbReference type="InterPro" id="IPR005225">
    <property type="entry name" value="Small_GTP-bd"/>
</dbReference>
<dbReference type="GO" id="GO:0015093">
    <property type="term" value="F:ferrous iron transmembrane transporter activity"/>
    <property type="evidence" value="ECO:0007669"/>
    <property type="project" value="UniProtKB-UniRule"/>
</dbReference>
<keyword evidence="12 15" id="KW-0342">GTP-binding</keyword>
<dbReference type="FunFam" id="3.40.50.300:FF:000426">
    <property type="entry name" value="Ferrous iron transport protein B"/>
    <property type="match status" value="1"/>
</dbReference>
<feature type="transmembrane region" description="Helical" evidence="17">
    <location>
        <begin position="408"/>
        <end position="428"/>
    </location>
</feature>
<dbReference type="InterPro" id="IPR027417">
    <property type="entry name" value="P-loop_NTPase"/>
</dbReference>
<dbReference type="NCBIfam" id="TIGR00437">
    <property type="entry name" value="feoB"/>
    <property type="match status" value="1"/>
</dbReference>
<accession>A0AAU8GD73</accession>
<dbReference type="PANTHER" id="PTHR43185">
    <property type="entry name" value="FERROUS IRON TRANSPORT PROTEIN B"/>
    <property type="match status" value="1"/>
</dbReference>